<dbReference type="KEGG" id="mlr:MELLADRAFT_75802"/>
<dbReference type="SMART" id="SM00355">
    <property type="entry name" value="ZnF_C2H2"/>
    <property type="match status" value="3"/>
</dbReference>
<dbReference type="InterPro" id="IPR040025">
    <property type="entry name" value="Znf622/Rei1/Reh1"/>
</dbReference>
<dbReference type="GO" id="GO:0003676">
    <property type="term" value="F:nucleic acid binding"/>
    <property type="evidence" value="ECO:0007669"/>
    <property type="project" value="InterPro"/>
</dbReference>
<feature type="domain" description="C2H2-type" evidence="9">
    <location>
        <begin position="16"/>
        <end position="38"/>
    </location>
</feature>
<reference evidence="11" key="1">
    <citation type="journal article" date="2011" name="Proc. Natl. Acad. Sci. U.S.A.">
        <title>Obligate biotrophy features unraveled by the genomic analysis of rust fungi.</title>
        <authorList>
            <person name="Duplessis S."/>
            <person name="Cuomo C.A."/>
            <person name="Lin Y.-C."/>
            <person name="Aerts A."/>
            <person name="Tisserant E."/>
            <person name="Veneault-Fourrey C."/>
            <person name="Joly D.L."/>
            <person name="Hacquard S."/>
            <person name="Amselem J."/>
            <person name="Cantarel B.L."/>
            <person name="Chiu R."/>
            <person name="Coutinho P.M."/>
            <person name="Feau N."/>
            <person name="Field M."/>
            <person name="Frey P."/>
            <person name="Gelhaye E."/>
            <person name="Goldberg J."/>
            <person name="Grabherr M.G."/>
            <person name="Kodira C.D."/>
            <person name="Kohler A."/>
            <person name="Kuees U."/>
            <person name="Lindquist E.A."/>
            <person name="Lucas S.M."/>
            <person name="Mago R."/>
            <person name="Mauceli E."/>
            <person name="Morin E."/>
            <person name="Murat C."/>
            <person name="Pangilinan J.L."/>
            <person name="Park R."/>
            <person name="Pearson M."/>
            <person name="Quesneville H."/>
            <person name="Rouhier N."/>
            <person name="Sakthikumar S."/>
            <person name="Salamov A.A."/>
            <person name="Schmutz J."/>
            <person name="Selles B."/>
            <person name="Shapiro H."/>
            <person name="Tanguay P."/>
            <person name="Tuskan G.A."/>
            <person name="Henrissat B."/>
            <person name="Van de Peer Y."/>
            <person name="Rouze P."/>
            <person name="Ellis J.G."/>
            <person name="Dodds P.N."/>
            <person name="Schein J.E."/>
            <person name="Zhong S."/>
            <person name="Hamelin R.C."/>
            <person name="Grigoriev I.V."/>
            <person name="Szabo L.J."/>
            <person name="Martin F."/>
        </authorList>
    </citation>
    <scope>NUCLEOTIDE SEQUENCE [LARGE SCALE GENOMIC DNA]</scope>
    <source>
        <strain evidence="11">98AG31 / pathotype 3-4-7</strain>
    </source>
</reference>
<dbReference type="OrthoDB" id="2500722at2759"/>
<evidence type="ECO:0000256" key="7">
    <source>
        <dbReference type="ARBA" id="ARBA00034126"/>
    </source>
</evidence>
<gene>
    <name evidence="10" type="ORF">MELLADRAFT_75802</name>
</gene>
<feature type="compositionally biased region" description="Polar residues" evidence="8">
    <location>
        <begin position="135"/>
        <end position="144"/>
    </location>
</feature>
<dbReference type="GeneID" id="18932689"/>
<dbReference type="FunCoup" id="F4S544">
    <property type="interactions" value="280"/>
</dbReference>
<keyword evidence="11" id="KW-1185">Reference proteome</keyword>
<dbReference type="GO" id="GO:0042273">
    <property type="term" value="P:ribosomal large subunit biogenesis"/>
    <property type="evidence" value="ECO:0007669"/>
    <property type="project" value="UniProtKB-ARBA"/>
</dbReference>
<protein>
    <recommendedName>
        <fullName evidence="9">C2H2-type domain-containing protein</fullName>
    </recommendedName>
</protein>
<evidence type="ECO:0000313" key="11">
    <source>
        <dbReference type="Proteomes" id="UP000001072"/>
    </source>
</evidence>
<keyword evidence="5" id="KW-0677">Repeat</keyword>
<dbReference type="InterPro" id="IPR036236">
    <property type="entry name" value="Znf_C2H2_sf"/>
</dbReference>
<feature type="region of interest" description="Disordered" evidence="8">
    <location>
        <begin position="64"/>
        <end position="83"/>
    </location>
</feature>
<dbReference type="RefSeq" id="XP_007416454.1">
    <property type="nucleotide sequence ID" value="XM_007416392.1"/>
</dbReference>
<dbReference type="eggNOG" id="KOG2785">
    <property type="taxonomic scope" value="Eukaryota"/>
</dbReference>
<accession>F4S544</accession>
<dbReference type="VEuPathDB" id="FungiDB:MELLADRAFT_75802"/>
<comment type="similarity">
    <text evidence="7">Belongs to the REI1 family.</text>
</comment>
<evidence type="ECO:0000256" key="4">
    <source>
        <dbReference type="ARBA" id="ARBA00022723"/>
    </source>
</evidence>
<evidence type="ECO:0000256" key="6">
    <source>
        <dbReference type="ARBA" id="ARBA00022833"/>
    </source>
</evidence>
<dbReference type="GO" id="GO:0030687">
    <property type="term" value="C:preribosome, large subunit precursor"/>
    <property type="evidence" value="ECO:0007669"/>
    <property type="project" value="TreeGrafter"/>
</dbReference>
<dbReference type="SMART" id="SM00451">
    <property type="entry name" value="ZnF_U1"/>
    <property type="match status" value="2"/>
</dbReference>
<dbReference type="HOGENOM" id="CLU_018787_1_0_1"/>
<keyword evidence="2" id="KW-0963">Cytoplasm</keyword>
<dbReference type="SUPFAM" id="SSF57667">
    <property type="entry name" value="beta-beta-alpha zinc fingers"/>
    <property type="match status" value="2"/>
</dbReference>
<evidence type="ECO:0000256" key="2">
    <source>
        <dbReference type="ARBA" id="ARBA00022490"/>
    </source>
</evidence>
<sequence>MEPTQATTATTHPYTCLACSLAFTTPNAQRTHYTTDLHRYNAKRRIVGLDPLDSTSFDSKLLNIQPSSATSNPIKPTDNSNHDSLRCEPCNKSFATLGAQSSHLVSKKHKTLVANTKTQNIKPTTNEPKPMQTEPLPNTSSSQEPESHDQNQDSNIESLIATRLNRAPRIPQTECLFCARRTSFDSIELNLDHMLKEHGFFIPETQFLTNRSGLFDAIAERISVWNVCLYCTAGFGGTLSGEDQSSDRQEELARLGLERVRKHMCDKNHCKMAWDNQEDRLEYSDFYDYRSTHEDSKKKATDGEWEDMSSSSENGDQVDMQIDSTSDDELPPTTNFGDSPFEIVLPNGTRLGHRTLRNIYKQNLLPYAIGGSQSNQKVSNNMKMITRLARLSLIPANGGGANNDRQLIKARNPGEAREAGRHIREFRDAQRREHFKTRVGCTSGNNQKHYRDPLLQ</sequence>
<dbReference type="InterPro" id="IPR041661">
    <property type="entry name" value="ZN622/Rei1/Reh1_Znf-C2H2"/>
</dbReference>
<comment type="subcellular location">
    <subcellularLocation>
        <location evidence="1">Cytoplasm</location>
    </subcellularLocation>
</comment>
<evidence type="ECO:0000256" key="1">
    <source>
        <dbReference type="ARBA" id="ARBA00004496"/>
    </source>
</evidence>
<proteinExistence type="inferred from homology"/>
<dbReference type="PANTHER" id="PTHR13182:SF8">
    <property type="entry name" value="CYTOPLASMIC 60S SUBUNIT BIOGENESIS FACTOR ZNF622"/>
    <property type="match status" value="1"/>
</dbReference>
<keyword evidence="6" id="KW-0862">Zinc</keyword>
<name>F4S544_MELLP</name>
<dbReference type="Proteomes" id="UP000001072">
    <property type="component" value="Unassembled WGS sequence"/>
</dbReference>
<dbReference type="Gene3D" id="3.30.160.60">
    <property type="entry name" value="Classic Zinc Finger"/>
    <property type="match status" value="1"/>
</dbReference>
<evidence type="ECO:0000256" key="5">
    <source>
        <dbReference type="ARBA" id="ARBA00022737"/>
    </source>
</evidence>
<organism evidence="11">
    <name type="scientific">Melampsora larici-populina (strain 98AG31 / pathotype 3-4-7)</name>
    <name type="common">Poplar leaf rust fungus</name>
    <dbReference type="NCBI Taxonomy" id="747676"/>
    <lineage>
        <taxon>Eukaryota</taxon>
        <taxon>Fungi</taxon>
        <taxon>Dikarya</taxon>
        <taxon>Basidiomycota</taxon>
        <taxon>Pucciniomycotina</taxon>
        <taxon>Pucciniomycetes</taxon>
        <taxon>Pucciniales</taxon>
        <taxon>Melampsoraceae</taxon>
        <taxon>Melampsora</taxon>
    </lineage>
</organism>
<feature type="region of interest" description="Disordered" evidence="8">
    <location>
        <begin position="105"/>
        <end position="153"/>
    </location>
</feature>
<dbReference type="InterPro" id="IPR013087">
    <property type="entry name" value="Znf_C2H2_type"/>
</dbReference>
<feature type="region of interest" description="Disordered" evidence="8">
    <location>
        <begin position="297"/>
        <end position="341"/>
    </location>
</feature>
<dbReference type="InterPro" id="IPR003604">
    <property type="entry name" value="Matrin/U1-like-C_Znf_C2H2"/>
</dbReference>
<dbReference type="PROSITE" id="PS00028">
    <property type="entry name" value="ZINC_FINGER_C2H2_1"/>
    <property type="match status" value="2"/>
</dbReference>
<feature type="compositionally biased region" description="Polar residues" evidence="8">
    <location>
        <begin position="64"/>
        <end position="79"/>
    </location>
</feature>
<dbReference type="Pfam" id="PF12756">
    <property type="entry name" value="zf-C2H2_2"/>
    <property type="match status" value="1"/>
</dbReference>
<dbReference type="EMBL" id="GL883149">
    <property type="protein sequence ID" value="EGG00255.1"/>
    <property type="molecule type" value="Genomic_DNA"/>
</dbReference>
<dbReference type="InParanoid" id="F4S544"/>
<evidence type="ECO:0000313" key="10">
    <source>
        <dbReference type="EMBL" id="EGG00255.1"/>
    </source>
</evidence>
<evidence type="ECO:0000259" key="9">
    <source>
        <dbReference type="PROSITE" id="PS00028"/>
    </source>
</evidence>
<dbReference type="PANTHER" id="PTHR13182">
    <property type="entry name" value="ZINC FINGER PROTEIN 622"/>
    <property type="match status" value="1"/>
</dbReference>
<dbReference type="GO" id="GO:0005737">
    <property type="term" value="C:cytoplasm"/>
    <property type="evidence" value="ECO:0007669"/>
    <property type="project" value="UniProtKB-SubCell"/>
</dbReference>
<feature type="compositionally biased region" description="Polar residues" evidence="8">
    <location>
        <begin position="113"/>
        <end position="127"/>
    </location>
</feature>
<evidence type="ECO:0000256" key="8">
    <source>
        <dbReference type="SAM" id="MobiDB-lite"/>
    </source>
</evidence>
<dbReference type="GO" id="GO:0008270">
    <property type="term" value="F:zinc ion binding"/>
    <property type="evidence" value="ECO:0007669"/>
    <property type="project" value="InterPro"/>
</dbReference>
<keyword evidence="4" id="KW-0479">Metal-binding</keyword>
<keyword evidence="3" id="KW-0690">Ribosome biogenesis</keyword>
<evidence type="ECO:0000256" key="3">
    <source>
        <dbReference type="ARBA" id="ARBA00022517"/>
    </source>
</evidence>
<dbReference type="AlphaFoldDB" id="F4S544"/>
<dbReference type="STRING" id="747676.F4S544"/>
<feature type="domain" description="C2H2-type" evidence="9">
    <location>
        <begin position="87"/>
        <end position="109"/>
    </location>
</feature>